<dbReference type="AlphaFoldDB" id="K9UD37"/>
<dbReference type="RefSeq" id="WP_015158751.1">
    <property type="nucleotide sequence ID" value="NC_019697.1"/>
</dbReference>
<dbReference type="OrthoDB" id="9807134at2"/>
<dbReference type="STRING" id="1173020.Cha6605_1390"/>
<evidence type="ECO:0000256" key="1">
    <source>
        <dbReference type="ARBA" id="ARBA00022729"/>
    </source>
</evidence>
<proteinExistence type="predicted"/>
<feature type="domain" description="Solute-binding protein family 3/N-terminal" evidence="2">
    <location>
        <begin position="52"/>
        <end position="273"/>
    </location>
</feature>
<sequence>MLKKSLLRYVLIGLSLFSVLIFNLAGCTNSNVTPPTATASASVMDRVATDSKVKIGYLVFPPAITKNQTSGELGGHLIDTIKEIARLSKWTPEFVETDWAGFTTGLDSGRFDISVVPTFVTVPRALSIYFTKPLFFAGNSAIVRAGETKITTLTSIDKPEIRVAVTQGEAGDEYAKANFKKAKITSFPGSDQSAAFQAVVAGRADIALGDAYATAQFAKANAAKVKDLFAANPYNLTPVSWAVKKGDDKLLNFLNSSIEALDYQGRLREFEQKAGANWLHPKKVLEFTKG</sequence>
<reference evidence="3 4" key="1">
    <citation type="submission" date="2012-05" db="EMBL/GenBank/DDBJ databases">
        <title>Finished chromosome of genome of Chamaesiphon sp. PCC 6605.</title>
        <authorList>
            <consortium name="US DOE Joint Genome Institute"/>
            <person name="Gugger M."/>
            <person name="Coursin T."/>
            <person name="Rippka R."/>
            <person name="Tandeau De Marsac N."/>
            <person name="Huntemann M."/>
            <person name="Wei C.-L."/>
            <person name="Han J."/>
            <person name="Detter J.C."/>
            <person name="Han C."/>
            <person name="Tapia R."/>
            <person name="Chen A."/>
            <person name="Kyrpides N."/>
            <person name="Mavromatis K."/>
            <person name="Markowitz V."/>
            <person name="Szeto E."/>
            <person name="Ivanova N."/>
            <person name="Pagani I."/>
            <person name="Pati A."/>
            <person name="Goodwin L."/>
            <person name="Nordberg H.P."/>
            <person name="Cantor M.N."/>
            <person name="Hua S.X."/>
            <person name="Woyke T."/>
            <person name="Kerfeld C.A."/>
        </authorList>
    </citation>
    <scope>NUCLEOTIDE SEQUENCE [LARGE SCALE GENOMIC DNA]</scope>
    <source>
        <strain evidence="4">ATCC 27169 / PCC 6605</strain>
    </source>
</reference>
<protein>
    <submittedName>
        <fullName evidence="3">Periplasmic component of amino acid ABC-type transporter/signal transduction system</fullName>
    </submittedName>
</protein>
<gene>
    <name evidence="3" type="ORF">Cha6605_1390</name>
</gene>
<dbReference type="SUPFAM" id="SSF53850">
    <property type="entry name" value="Periplasmic binding protein-like II"/>
    <property type="match status" value="1"/>
</dbReference>
<dbReference type="InterPro" id="IPR001638">
    <property type="entry name" value="Solute-binding_3/MltF_N"/>
</dbReference>
<dbReference type="Proteomes" id="UP000010366">
    <property type="component" value="Chromosome"/>
</dbReference>
<name>K9UD37_CHAP6</name>
<evidence type="ECO:0000313" key="3">
    <source>
        <dbReference type="EMBL" id="AFY92568.1"/>
    </source>
</evidence>
<dbReference type="PANTHER" id="PTHR35936:SF35">
    <property type="entry name" value="L-CYSTINE-BINDING PROTEIN TCYJ"/>
    <property type="match status" value="1"/>
</dbReference>
<dbReference type="PANTHER" id="PTHR35936">
    <property type="entry name" value="MEMBRANE-BOUND LYTIC MUREIN TRANSGLYCOSYLASE F"/>
    <property type="match status" value="1"/>
</dbReference>
<dbReference type="KEGG" id="cmp:Cha6605_1390"/>
<accession>K9UD37</accession>
<dbReference type="eggNOG" id="COG0834">
    <property type="taxonomic scope" value="Bacteria"/>
</dbReference>
<dbReference type="Pfam" id="PF00497">
    <property type="entry name" value="SBP_bac_3"/>
    <property type="match status" value="1"/>
</dbReference>
<dbReference type="HOGENOM" id="CLU_019602_18_4_3"/>
<evidence type="ECO:0000313" key="4">
    <source>
        <dbReference type="Proteomes" id="UP000010366"/>
    </source>
</evidence>
<evidence type="ECO:0000259" key="2">
    <source>
        <dbReference type="SMART" id="SM00062"/>
    </source>
</evidence>
<organism evidence="3 4">
    <name type="scientific">Chamaesiphon minutus (strain ATCC 27169 / PCC 6605)</name>
    <dbReference type="NCBI Taxonomy" id="1173020"/>
    <lineage>
        <taxon>Bacteria</taxon>
        <taxon>Bacillati</taxon>
        <taxon>Cyanobacteriota</taxon>
        <taxon>Cyanophyceae</taxon>
        <taxon>Gomontiellales</taxon>
        <taxon>Chamaesiphonaceae</taxon>
        <taxon>Chamaesiphon</taxon>
    </lineage>
</organism>
<keyword evidence="4" id="KW-1185">Reference proteome</keyword>
<dbReference type="EMBL" id="CP003600">
    <property type="protein sequence ID" value="AFY92568.1"/>
    <property type="molecule type" value="Genomic_DNA"/>
</dbReference>
<dbReference type="SMART" id="SM00062">
    <property type="entry name" value="PBPb"/>
    <property type="match status" value="1"/>
</dbReference>
<keyword evidence="1" id="KW-0732">Signal</keyword>
<dbReference type="Gene3D" id="3.40.190.10">
    <property type="entry name" value="Periplasmic binding protein-like II"/>
    <property type="match status" value="2"/>
</dbReference>